<dbReference type="EMBL" id="JAIPUX010005289">
    <property type="protein sequence ID" value="KAH0618530.1"/>
    <property type="molecule type" value="Genomic_DNA"/>
</dbReference>
<feature type="region of interest" description="Disordered" evidence="1">
    <location>
        <begin position="1"/>
        <end position="25"/>
    </location>
</feature>
<feature type="compositionally biased region" description="Pro residues" evidence="1">
    <location>
        <begin position="80"/>
        <end position="93"/>
    </location>
</feature>
<organism evidence="2 3">
    <name type="scientific">Phrynosoma platyrhinos</name>
    <name type="common">Desert horned lizard</name>
    <dbReference type="NCBI Taxonomy" id="52577"/>
    <lineage>
        <taxon>Eukaryota</taxon>
        <taxon>Metazoa</taxon>
        <taxon>Chordata</taxon>
        <taxon>Craniata</taxon>
        <taxon>Vertebrata</taxon>
        <taxon>Euteleostomi</taxon>
        <taxon>Lepidosauria</taxon>
        <taxon>Squamata</taxon>
        <taxon>Bifurcata</taxon>
        <taxon>Unidentata</taxon>
        <taxon>Episquamata</taxon>
        <taxon>Toxicofera</taxon>
        <taxon>Iguania</taxon>
        <taxon>Phrynosomatidae</taxon>
        <taxon>Phrynosomatinae</taxon>
        <taxon>Phrynosoma</taxon>
    </lineage>
</organism>
<feature type="compositionally biased region" description="Basic and acidic residues" evidence="1">
    <location>
        <begin position="217"/>
        <end position="232"/>
    </location>
</feature>
<comment type="caution">
    <text evidence="2">The sequence shown here is derived from an EMBL/GenBank/DDBJ whole genome shotgun (WGS) entry which is preliminary data.</text>
</comment>
<protein>
    <submittedName>
        <fullName evidence="2">Uncharacterized protein</fullName>
    </submittedName>
</protein>
<feature type="compositionally biased region" description="Low complexity" evidence="1">
    <location>
        <begin position="276"/>
        <end position="294"/>
    </location>
</feature>
<evidence type="ECO:0000313" key="3">
    <source>
        <dbReference type="Proteomes" id="UP000826234"/>
    </source>
</evidence>
<sequence>MRRSPGTIKRNLSSEEIARPRRSTPTPELLRYDVSCYICLSSAPIDQPEVWGSAEPASVESPNPSQPFPSGSNSSFYYAAPPPLPPKNIPATPPHTASPLTTGLDYNATQLYKLMLKFKSTTLTTGNDQTAAEVKSDKLPSINDLDSIFGPVLSPTSVAVNVEDKWISFSDQPSENVTPEVTSREKVVSPPVASEIPDEPPEAETSRSVPSPLNLEEVQKKVSEQTHVKDDNLAPAASPKDFGVGQRATPPPPPPPTYRTVVSSPGPSSGGGTGSTSGSSSPARPATPLASCSSPTPPPPPPRPPSRPKLPPGKPGVDVSRPFSPPIHSSSPPPIAPLARAESTSSISSTNSLSAATTPTIGNKKAFFF</sequence>
<feature type="compositionally biased region" description="Polar residues" evidence="1">
    <location>
        <begin position="171"/>
        <end position="181"/>
    </location>
</feature>
<reference evidence="2 3" key="1">
    <citation type="journal article" date="2022" name="Gigascience">
        <title>A chromosome-level genome assembly and annotation of the desert horned lizard, Phrynosoma platyrhinos, provides insight into chromosomal rearrangements among reptiles.</title>
        <authorList>
            <person name="Koochekian N."/>
            <person name="Ascanio A."/>
            <person name="Farleigh K."/>
            <person name="Card D.C."/>
            <person name="Schield D.R."/>
            <person name="Castoe T.A."/>
            <person name="Jezkova T."/>
        </authorList>
    </citation>
    <scope>NUCLEOTIDE SEQUENCE [LARGE SCALE GENOMIC DNA]</scope>
    <source>
        <strain evidence="2">NK-2021</strain>
    </source>
</reference>
<name>A0ABQ7SML4_PHRPL</name>
<accession>A0ABQ7SML4</accession>
<feature type="compositionally biased region" description="Pro residues" evidence="1">
    <location>
        <begin position="295"/>
        <end position="314"/>
    </location>
</feature>
<dbReference type="Proteomes" id="UP000826234">
    <property type="component" value="Unassembled WGS sequence"/>
</dbReference>
<gene>
    <name evidence="2" type="ORF">JD844_017822</name>
</gene>
<evidence type="ECO:0000313" key="2">
    <source>
        <dbReference type="EMBL" id="KAH0618530.1"/>
    </source>
</evidence>
<feature type="region of interest" description="Disordered" evidence="1">
    <location>
        <begin position="171"/>
        <end position="369"/>
    </location>
</feature>
<evidence type="ECO:0000256" key="1">
    <source>
        <dbReference type="SAM" id="MobiDB-lite"/>
    </source>
</evidence>
<feature type="region of interest" description="Disordered" evidence="1">
    <location>
        <begin position="51"/>
        <end position="94"/>
    </location>
</feature>
<feature type="compositionally biased region" description="Polar residues" evidence="1">
    <location>
        <begin position="60"/>
        <end position="76"/>
    </location>
</feature>
<proteinExistence type="predicted"/>
<keyword evidence="3" id="KW-1185">Reference proteome</keyword>
<feature type="compositionally biased region" description="Low complexity" evidence="1">
    <location>
        <begin position="337"/>
        <end position="360"/>
    </location>
</feature>
<feature type="compositionally biased region" description="Low complexity" evidence="1">
    <location>
        <begin position="320"/>
        <end position="330"/>
    </location>
</feature>